<sequence>MAAVATSKGRVIAGSLVARVLAGKAANASPRYAHTPPVSSKKESEYLRWK</sequence>
<name>F2E942_HORVV</name>
<feature type="compositionally biased region" description="Basic and acidic residues" evidence="1">
    <location>
        <begin position="40"/>
        <end position="50"/>
    </location>
</feature>
<evidence type="ECO:0000313" key="2">
    <source>
        <dbReference type="EMBL" id="BAK03864.1"/>
    </source>
</evidence>
<feature type="region of interest" description="Disordered" evidence="1">
    <location>
        <begin position="28"/>
        <end position="50"/>
    </location>
</feature>
<dbReference type="EMBL" id="AK372667">
    <property type="protein sequence ID" value="BAK03864.1"/>
    <property type="molecule type" value="mRNA"/>
</dbReference>
<reference evidence="2" key="1">
    <citation type="journal article" date="2011" name="Plant Physiol.">
        <title>Comprehensive sequence analysis of 24,783 barley full-length cDNAs derived from 12 clone libraries.</title>
        <authorList>
            <person name="Matsumoto T."/>
            <person name="Tanaka T."/>
            <person name="Sakai H."/>
            <person name="Amano N."/>
            <person name="Kanamori H."/>
            <person name="Kurita K."/>
            <person name="Kikuta A."/>
            <person name="Kamiya K."/>
            <person name="Yamamoto M."/>
            <person name="Ikawa H."/>
            <person name="Fujii N."/>
            <person name="Hori K."/>
            <person name="Itoh T."/>
            <person name="Sato K."/>
        </authorList>
    </citation>
    <scope>NUCLEOTIDE SEQUENCE</scope>
</reference>
<evidence type="ECO:0000256" key="1">
    <source>
        <dbReference type="SAM" id="MobiDB-lite"/>
    </source>
</evidence>
<organism evidence="2">
    <name type="scientific">Hordeum vulgare subsp. vulgare</name>
    <name type="common">Domesticated barley</name>
    <dbReference type="NCBI Taxonomy" id="112509"/>
    <lineage>
        <taxon>Eukaryota</taxon>
        <taxon>Viridiplantae</taxon>
        <taxon>Streptophyta</taxon>
        <taxon>Embryophyta</taxon>
        <taxon>Tracheophyta</taxon>
        <taxon>Spermatophyta</taxon>
        <taxon>Magnoliopsida</taxon>
        <taxon>Liliopsida</taxon>
        <taxon>Poales</taxon>
        <taxon>Poaceae</taxon>
        <taxon>BOP clade</taxon>
        <taxon>Pooideae</taxon>
        <taxon>Triticodae</taxon>
        <taxon>Triticeae</taxon>
        <taxon>Hordeinae</taxon>
        <taxon>Hordeum</taxon>
    </lineage>
</organism>
<protein>
    <submittedName>
        <fullName evidence="2">Predicted protein</fullName>
    </submittedName>
</protein>
<proteinExistence type="evidence at transcript level"/>
<dbReference type="AlphaFoldDB" id="F2E942"/>
<accession>F2E942</accession>